<dbReference type="CDD" id="cd02966">
    <property type="entry name" value="TlpA_like_family"/>
    <property type="match status" value="1"/>
</dbReference>
<feature type="chain" id="PRO_5038764670" evidence="1">
    <location>
        <begin position="29"/>
        <end position="189"/>
    </location>
</feature>
<dbReference type="InterPro" id="IPR036249">
    <property type="entry name" value="Thioredoxin-like_sf"/>
</dbReference>
<evidence type="ECO:0000313" key="4">
    <source>
        <dbReference type="Proteomes" id="UP000318331"/>
    </source>
</evidence>
<sequence>MRATHTPRILALATAGLLATALSGCTGAPDGGLDTLPTAAPTNATMTPAEDAVPAPAFDALLVDGATVPSADLWKNTPVILYFTASWCTQCAEQQDEINTIAKDYDGAVTVVLVSSDDSLTDAQKLATDSATPGPVIFDTGGEITRRYAVTEPPATAIVDTNGGIVKMWLGGGSAGQIRAALDEVVAVK</sequence>
<gene>
    <name evidence="3" type="ORF">FB466_0879</name>
</gene>
<evidence type="ECO:0000313" key="3">
    <source>
        <dbReference type="EMBL" id="TQM66057.1"/>
    </source>
</evidence>
<dbReference type="GO" id="GO:0016209">
    <property type="term" value="F:antioxidant activity"/>
    <property type="evidence" value="ECO:0007669"/>
    <property type="project" value="InterPro"/>
</dbReference>
<dbReference type="InterPro" id="IPR000866">
    <property type="entry name" value="AhpC/TSA"/>
</dbReference>
<dbReference type="InterPro" id="IPR050553">
    <property type="entry name" value="Thioredoxin_ResA/DsbE_sf"/>
</dbReference>
<dbReference type="EMBL" id="VFPN01000001">
    <property type="protein sequence ID" value="TQM66057.1"/>
    <property type="molecule type" value="Genomic_DNA"/>
</dbReference>
<proteinExistence type="predicted"/>
<feature type="domain" description="Thioredoxin" evidence="2">
    <location>
        <begin position="49"/>
        <end position="187"/>
    </location>
</feature>
<dbReference type="InterPro" id="IPR013766">
    <property type="entry name" value="Thioredoxin_domain"/>
</dbReference>
<comment type="caution">
    <text evidence="3">The sequence shown here is derived from an EMBL/GenBank/DDBJ whole genome shotgun (WGS) entry which is preliminary data.</text>
</comment>
<accession>A0A543I655</accession>
<evidence type="ECO:0000259" key="2">
    <source>
        <dbReference type="PROSITE" id="PS51352"/>
    </source>
</evidence>
<dbReference type="OrthoDB" id="5006127at2"/>
<keyword evidence="1" id="KW-0732">Signal</keyword>
<feature type="signal peptide" evidence="1">
    <location>
        <begin position="1"/>
        <end position="28"/>
    </location>
</feature>
<name>A0A543I655_9MICO</name>
<organism evidence="3 4">
    <name type="scientific">Klugiella xanthotipulae</name>
    <dbReference type="NCBI Taxonomy" id="244735"/>
    <lineage>
        <taxon>Bacteria</taxon>
        <taxon>Bacillati</taxon>
        <taxon>Actinomycetota</taxon>
        <taxon>Actinomycetes</taxon>
        <taxon>Micrococcales</taxon>
        <taxon>Microbacteriaceae</taxon>
        <taxon>Klugiella</taxon>
    </lineage>
</organism>
<keyword evidence="4" id="KW-1185">Reference proteome</keyword>
<dbReference type="Proteomes" id="UP000318331">
    <property type="component" value="Unassembled WGS sequence"/>
</dbReference>
<dbReference type="Gene3D" id="3.40.30.10">
    <property type="entry name" value="Glutaredoxin"/>
    <property type="match status" value="1"/>
</dbReference>
<dbReference type="PANTHER" id="PTHR42852:SF13">
    <property type="entry name" value="PROTEIN DIPZ"/>
    <property type="match status" value="1"/>
</dbReference>
<dbReference type="AlphaFoldDB" id="A0A543I655"/>
<dbReference type="Pfam" id="PF00578">
    <property type="entry name" value="AhpC-TSA"/>
    <property type="match status" value="1"/>
</dbReference>
<dbReference type="PROSITE" id="PS51352">
    <property type="entry name" value="THIOREDOXIN_2"/>
    <property type="match status" value="1"/>
</dbReference>
<dbReference type="RefSeq" id="WP_141916112.1">
    <property type="nucleotide sequence ID" value="NZ_BAAAYS010000009.1"/>
</dbReference>
<dbReference type="PANTHER" id="PTHR42852">
    <property type="entry name" value="THIOL:DISULFIDE INTERCHANGE PROTEIN DSBE"/>
    <property type="match status" value="1"/>
</dbReference>
<reference evidence="3 4" key="1">
    <citation type="submission" date="2019-06" db="EMBL/GenBank/DDBJ databases">
        <title>Sequencing the genomes of 1000 actinobacteria strains.</title>
        <authorList>
            <person name="Klenk H.-P."/>
        </authorList>
    </citation>
    <scope>NUCLEOTIDE SEQUENCE [LARGE SCALE GENOMIC DNA]</scope>
    <source>
        <strain evidence="3 4">DSM 18031</strain>
    </source>
</reference>
<dbReference type="GO" id="GO:0016491">
    <property type="term" value="F:oxidoreductase activity"/>
    <property type="evidence" value="ECO:0007669"/>
    <property type="project" value="InterPro"/>
</dbReference>
<protein>
    <submittedName>
        <fullName evidence="3">Peroxiredoxin</fullName>
    </submittedName>
</protein>
<dbReference type="SUPFAM" id="SSF52833">
    <property type="entry name" value="Thioredoxin-like"/>
    <property type="match status" value="1"/>
</dbReference>
<dbReference type="PROSITE" id="PS51257">
    <property type="entry name" value="PROKAR_LIPOPROTEIN"/>
    <property type="match status" value="1"/>
</dbReference>
<evidence type="ECO:0000256" key="1">
    <source>
        <dbReference type="SAM" id="SignalP"/>
    </source>
</evidence>